<dbReference type="EMBL" id="BJOV01000003">
    <property type="protein sequence ID" value="GEE01770.1"/>
    <property type="molecule type" value="Genomic_DNA"/>
</dbReference>
<proteinExistence type="predicted"/>
<keyword evidence="2" id="KW-0442">Lipid degradation</keyword>
<dbReference type="GO" id="GO:0016042">
    <property type="term" value="P:lipid catabolic process"/>
    <property type="evidence" value="ECO:0007669"/>
    <property type="project" value="UniProtKB-KW"/>
</dbReference>
<evidence type="ECO:0000256" key="3">
    <source>
        <dbReference type="ARBA" id="ARBA00023098"/>
    </source>
</evidence>
<dbReference type="PANTHER" id="PTHR10272:SF0">
    <property type="entry name" value="PLATELET-ACTIVATING FACTOR ACETYLHYDROLASE"/>
    <property type="match status" value="1"/>
</dbReference>
<evidence type="ECO:0000313" key="7">
    <source>
        <dbReference type="Proteomes" id="UP000444960"/>
    </source>
</evidence>
<evidence type="ECO:0000256" key="2">
    <source>
        <dbReference type="ARBA" id="ARBA00022963"/>
    </source>
</evidence>
<dbReference type="OrthoDB" id="569821at2"/>
<reference evidence="4" key="2">
    <citation type="journal article" date="2020" name="Int. J. Syst. Evol. Microbiol.">
        <title>Gordonia crocea sp. nov. and Gordonia spumicola sp. nov. isolated from sludge of a wastewater treatment plant.</title>
        <authorList>
            <person name="Tamura T."/>
            <person name="Saito S."/>
            <person name="Hamada M."/>
            <person name="Kang Y."/>
            <person name="Hoshino Y."/>
            <person name="Gonoi T."/>
            <person name="Mikami Y."/>
            <person name="Yaguchi T."/>
        </authorList>
    </citation>
    <scope>NUCLEOTIDE SEQUENCE</scope>
    <source>
        <strain evidence="4">NBRC 107696</strain>
    </source>
</reference>
<reference evidence="7" key="1">
    <citation type="submission" date="2019-06" db="EMBL/GenBank/DDBJ databases">
        <title>Gordonia isolated from sludge of a wastewater treatment plant.</title>
        <authorList>
            <person name="Tamura T."/>
            <person name="Aoyama K."/>
            <person name="Kang Y."/>
            <person name="Saito S."/>
            <person name="Akiyama N."/>
            <person name="Yazawa K."/>
            <person name="Gonoi T."/>
            <person name="Mikami Y."/>
        </authorList>
    </citation>
    <scope>NUCLEOTIDE SEQUENCE [LARGE SCALE GENOMIC DNA]</scope>
    <source>
        <strain evidence="7">NBRC 107696</strain>
    </source>
</reference>
<evidence type="ECO:0000313" key="4">
    <source>
        <dbReference type="EMBL" id="GEE00757.1"/>
    </source>
</evidence>
<dbReference type="AlphaFoldDB" id="A0A7I9V674"/>
<dbReference type="Gene3D" id="3.40.50.1820">
    <property type="entry name" value="alpha/beta hydrolase"/>
    <property type="match status" value="1"/>
</dbReference>
<dbReference type="EMBL" id="BJOV01000002">
    <property type="protein sequence ID" value="GEE00757.1"/>
    <property type="molecule type" value="Genomic_DNA"/>
</dbReference>
<sequence>MGAPGDGYYFYTQNLASHGYVAIGIDHLDSKPTTTLGFWKRNNPVETTVRALGDLSAMNPSDSVFAIMGDWFKKTQFGMTYRPAEITRGLDVTLARNHASGDRLQGMIDPERIGMSGHSLGAAYTLLYGGQAMNCDYPMTAADRNLNGYITDIDPCAMPSRSRSTDPHLFRDKRIKAILPLASPIFINDRQIVRAAHDIDVPLMFLTGEDPYLESSRKQQWQTFEGASGPKYFVEITNTNHFMVTDMLTANPTAAAAMNLVGYTAFAPMANVYMRYSSAFFDRYLKDDVAKGPVLHRAGPGPVSALHYDD</sequence>
<evidence type="ECO:0000313" key="6">
    <source>
        <dbReference type="EMBL" id="GEE01770.1"/>
    </source>
</evidence>
<evidence type="ECO:0000313" key="5">
    <source>
        <dbReference type="EMBL" id="GEE00766.1"/>
    </source>
</evidence>
<dbReference type="PANTHER" id="PTHR10272">
    <property type="entry name" value="PLATELET-ACTIVATING FACTOR ACETYLHYDROLASE"/>
    <property type="match status" value="1"/>
</dbReference>
<dbReference type="RefSeq" id="WP_161894600.1">
    <property type="nucleotide sequence ID" value="NZ_BJOV01000002.1"/>
</dbReference>
<protein>
    <recommendedName>
        <fullName evidence="8">Alpha/beta hydrolase</fullName>
    </recommendedName>
</protein>
<dbReference type="EMBL" id="BJOV01000002">
    <property type="protein sequence ID" value="GEE00766.1"/>
    <property type="molecule type" value="Genomic_DNA"/>
</dbReference>
<gene>
    <name evidence="4" type="ORF">nbrc107696_12030</name>
    <name evidence="5" type="ORF">nbrc107696_12120</name>
    <name evidence="6" type="ORF">nbrc107696_22160</name>
</gene>
<accession>A0A7I9V674</accession>
<comment type="caution">
    <text evidence="4">The sequence shown here is derived from an EMBL/GenBank/DDBJ whole genome shotgun (WGS) entry which is preliminary data.</text>
</comment>
<dbReference type="Proteomes" id="UP000444960">
    <property type="component" value="Unassembled WGS sequence"/>
</dbReference>
<dbReference type="GO" id="GO:0003847">
    <property type="term" value="F:1-alkyl-2-acetylglycerophosphocholine esterase activity"/>
    <property type="evidence" value="ECO:0007669"/>
    <property type="project" value="TreeGrafter"/>
</dbReference>
<keyword evidence="1" id="KW-0378">Hydrolase</keyword>
<keyword evidence="3" id="KW-0443">Lipid metabolism</keyword>
<name>A0A7I9V674_9ACTN</name>
<evidence type="ECO:0008006" key="8">
    <source>
        <dbReference type="Google" id="ProtNLM"/>
    </source>
</evidence>
<dbReference type="SUPFAM" id="SSF53474">
    <property type="entry name" value="alpha/beta-Hydrolases"/>
    <property type="match status" value="1"/>
</dbReference>
<dbReference type="InterPro" id="IPR029058">
    <property type="entry name" value="AB_hydrolase_fold"/>
</dbReference>
<organism evidence="4 7">
    <name type="scientific">Gordonia spumicola</name>
    <dbReference type="NCBI Taxonomy" id="589161"/>
    <lineage>
        <taxon>Bacteria</taxon>
        <taxon>Bacillati</taxon>
        <taxon>Actinomycetota</taxon>
        <taxon>Actinomycetes</taxon>
        <taxon>Mycobacteriales</taxon>
        <taxon>Gordoniaceae</taxon>
        <taxon>Gordonia</taxon>
    </lineage>
</organism>
<keyword evidence="7" id="KW-1185">Reference proteome</keyword>
<evidence type="ECO:0000256" key="1">
    <source>
        <dbReference type="ARBA" id="ARBA00022801"/>
    </source>
</evidence>